<sequence length="392" mass="43462">MTDFLVRHFIRDYQSVEKAAVRTAYGIFASVVGIICNTFLFLVKFLLGIFLNSVSVTADAFNNLSDAASSIISFVGVKMAGKPADKEHPFGHGRLEYIAALVVSFLVLEVGLTFLKDSIGKIRNPEALNFQILSVCILTLSIAVKLWLGIFNRKLGRKIDSKVMMAVFTDSMGDVVTTSATIVSLIFFGVTGINIDGFVGVCVALVVLWAGVGIAKDTLEPLIGEAIDPKTCKKVKDFVEAYEGIEGTHDLIIHNYGPNQSMASIHAEVPNDAGIEQAHELIDRIERDAAEKLGMLLVIHMDPIEMKNAQVLRIRAQAEEILCQIDEKCSIHDFRVVNGSGQINLIFDMVVPFEYKEDKKAELVRTFNEKIREVDQRYLCVITVEHSYIQEE</sequence>
<dbReference type="InterPro" id="IPR058533">
    <property type="entry name" value="Cation_efflux_TM"/>
</dbReference>
<keyword evidence="4 7" id="KW-0812">Transmembrane</keyword>
<keyword evidence="6 7" id="KW-0472">Membrane</keyword>
<evidence type="ECO:0000256" key="5">
    <source>
        <dbReference type="ARBA" id="ARBA00022989"/>
    </source>
</evidence>
<dbReference type="PATRIC" id="fig|476272.21.peg.2666"/>
<evidence type="ECO:0000256" key="6">
    <source>
        <dbReference type="ARBA" id="ARBA00023136"/>
    </source>
</evidence>
<protein>
    <submittedName>
        <fullName evidence="10">Uncharacterized protein</fullName>
    </submittedName>
</protein>
<feature type="domain" description="Cation efflux protein cytoplasmic" evidence="9">
    <location>
        <begin position="228"/>
        <end position="303"/>
    </location>
</feature>
<evidence type="ECO:0000256" key="4">
    <source>
        <dbReference type="ARBA" id="ARBA00022692"/>
    </source>
</evidence>
<dbReference type="InterPro" id="IPR027470">
    <property type="entry name" value="Cation_efflux_CTD"/>
</dbReference>
<dbReference type="Pfam" id="PF01545">
    <property type="entry name" value="Cation_efflux"/>
    <property type="match status" value="1"/>
</dbReference>
<feature type="transmembrane region" description="Helical" evidence="7">
    <location>
        <begin position="95"/>
        <end position="115"/>
    </location>
</feature>
<dbReference type="Gene3D" id="3.30.70.1350">
    <property type="entry name" value="Cation efflux protein, cytoplasmic domain"/>
    <property type="match status" value="1"/>
</dbReference>
<dbReference type="NCBIfam" id="TIGR01297">
    <property type="entry name" value="CDF"/>
    <property type="match status" value="1"/>
</dbReference>
<comment type="caution">
    <text evidence="10">The sequence shown here is derived from an EMBL/GenBank/DDBJ whole genome shotgun (WGS) entry which is preliminary data.</text>
</comment>
<proteinExistence type="inferred from homology"/>
<feature type="transmembrane region" description="Helical" evidence="7">
    <location>
        <begin position="127"/>
        <end position="151"/>
    </location>
</feature>
<feature type="transmembrane region" description="Helical" evidence="7">
    <location>
        <begin position="24"/>
        <end position="47"/>
    </location>
</feature>
<dbReference type="RefSeq" id="WP_005947333.1">
    <property type="nucleotide sequence ID" value="NZ_CP136423.1"/>
</dbReference>
<dbReference type="EMBL" id="ACBZ01000065">
    <property type="protein sequence ID" value="EEG49754.1"/>
    <property type="molecule type" value="Genomic_DNA"/>
</dbReference>
<feature type="transmembrane region" description="Helical" evidence="7">
    <location>
        <begin position="172"/>
        <end position="191"/>
    </location>
</feature>
<dbReference type="InterPro" id="IPR002524">
    <property type="entry name" value="Cation_efflux"/>
</dbReference>
<name>C0CKE7_BLAHS</name>
<dbReference type="FunFam" id="1.20.1510.10:FF:000006">
    <property type="entry name" value="Divalent cation efflux transporter"/>
    <property type="match status" value="1"/>
</dbReference>
<dbReference type="PANTHER" id="PTHR43840:SF50">
    <property type="entry name" value="MANGANESE EFFLUX SYSTEM PROTEIN MNES"/>
    <property type="match status" value="1"/>
</dbReference>
<keyword evidence="11" id="KW-1185">Reference proteome</keyword>
<dbReference type="GO" id="GO:0016020">
    <property type="term" value="C:membrane"/>
    <property type="evidence" value="ECO:0007669"/>
    <property type="project" value="UniProtKB-SubCell"/>
</dbReference>
<dbReference type="Pfam" id="PF16916">
    <property type="entry name" value="ZT_dimer"/>
    <property type="match status" value="1"/>
</dbReference>
<evidence type="ECO:0000256" key="2">
    <source>
        <dbReference type="ARBA" id="ARBA00008114"/>
    </source>
</evidence>
<dbReference type="InterPro" id="IPR050291">
    <property type="entry name" value="CDF_Transporter"/>
</dbReference>
<comment type="subcellular location">
    <subcellularLocation>
        <location evidence="1">Membrane</location>
        <topology evidence="1">Multi-pass membrane protein</topology>
    </subcellularLocation>
</comment>
<evidence type="ECO:0000256" key="1">
    <source>
        <dbReference type="ARBA" id="ARBA00004141"/>
    </source>
</evidence>
<feature type="domain" description="Cation efflux protein transmembrane" evidence="8">
    <location>
        <begin position="31"/>
        <end position="222"/>
    </location>
</feature>
<dbReference type="Proteomes" id="UP000003100">
    <property type="component" value="Unassembled WGS sequence"/>
</dbReference>
<evidence type="ECO:0000256" key="7">
    <source>
        <dbReference type="SAM" id="Phobius"/>
    </source>
</evidence>
<keyword evidence="3" id="KW-0813">Transport</keyword>
<gene>
    <name evidence="10" type="ORF">RUMHYD_01317</name>
</gene>
<evidence type="ECO:0000313" key="10">
    <source>
        <dbReference type="EMBL" id="EEG49754.1"/>
    </source>
</evidence>
<evidence type="ECO:0000313" key="11">
    <source>
        <dbReference type="Proteomes" id="UP000003100"/>
    </source>
</evidence>
<feature type="transmembrane region" description="Helical" evidence="7">
    <location>
        <begin position="197"/>
        <end position="215"/>
    </location>
</feature>
<dbReference type="AlphaFoldDB" id="C0CKE7"/>
<dbReference type="eggNOG" id="COG0053">
    <property type="taxonomic scope" value="Bacteria"/>
</dbReference>
<dbReference type="SUPFAM" id="SSF160240">
    <property type="entry name" value="Cation efflux protein cytoplasmic domain-like"/>
    <property type="match status" value="1"/>
</dbReference>
<dbReference type="Gene3D" id="1.20.1510.10">
    <property type="entry name" value="Cation efflux protein transmembrane domain"/>
    <property type="match status" value="1"/>
</dbReference>
<comment type="similarity">
    <text evidence="2">Belongs to the cation diffusion facilitator (CDF) transporter (TC 2.A.4) family.</text>
</comment>
<dbReference type="GeneID" id="86820554"/>
<evidence type="ECO:0000256" key="3">
    <source>
        <dbReference type="ARBA" id="ARBA00022448"/>
    </source>
</evidence>
<keyword evidence="5 7" id="KW-1133">Transmembrane helix</keyword>
<reference evidence="10 11" key="2">
    <citation type="submission" date="2009-02" db="EMBL/GenBank/DDBJ databases">
        <title>Draft genome sequence of Blautia hydrogenotrophica DSM 10507 (Ruminococcus hydrogenotrophicus DSM 10507).</title>
        <authorList>
            <person name="Sudarsanam P."/>
            <person name="Ley R."/>
            <person name="Guruge J."/>
            <person name="Turnbaugh P.J."/>
            <person name="Mahowald M."/>
            <person name="Liep D."/>
            <person name="Gordon J."/>
        </authorList>
    </citation>
    <scope>NUCLEOTIDE SEQUENCE [LARGE SCALE GENOMIC DNA]</scope>
    <source>
        <strain evidence="11">DSM 10507 / JCM 14656 / S5a33</strain>
    </source>
</reference>
<dbReference type="GO" id="GO:0008324">
    <property type="term" value="F:monoatomic cation transmembrane transporter activity"/>
    <property type="evidence" value="ECO:0007669"/>
    <property type="project" value="InterPro"/>
</dbReference>
<dbReference type="HOGENOM" id="CLU_013430_3_4_9"/>
<dbReference type="SUPFAM" id="SSF161111">
    <property type="entry name" value="Cation efflux protein transmembrane domain-like"/>
    <property type="match status" value="1"/>
</dbReference>
<dbReference type="InterPro" id="IPR027469">
    <property type="entry name" value="Cation_efflux_TMD_sf"/>
</dbReference>
<accession>C0CKE7</accession>
<dbReference type="PANTHER" id="PTHR43840">
    <property type="entry name" value="MITOCHONDRIAL METAL TRANSPORTER 1-RELATED"/>
    <property type="match status" value="1"/>
</dbReference>
<evidence type="ECO:0000259" key="9">
    <source>
        <dbReference type="Pfam" id="PF16916"/>
    </source>
</evidence>
<evidence type="ECO:0000259" key="8">
    <source>
        <dbReference type="Pfam" id="PF01545"/>
    </source>
</evidence>
<organism evidence="10 11">
    <name type="scientific">Blautia hydrogenotrophica (strain DSM 10507 / JCM 14656 / S5a33)</name>
    <name type="common">Ruminococcus hydrogenotrophicus</name>
    <dbReference type="NCBI Taxonomy" id="476272"/>
    <lineage>
        <taxon>Bacteria</taxon>
        <taxon>Bacillati</taxon>
        <taxon>Bacillota</taxon>
        <taxon>Clostridia</taxon>
        <taxon>Lachnospirales</taxon>
        <taxon>Lachnospiraceae</taxon>
        <taxon>Blautia</taxon>
    </lineage>
</organism>
<dbReference type="InterPro" id="IPR036837">
    <property type="entry name" value="Cation_efflux_CTD_sf"/>
</dbReference>
<reference evidence="10 11" key="1">
    <citation type="submission" date="2009-01" db="EMBL/GenBank/DDBJ databases">
        <authorList>
            <person name="Fulton L."/>
            <person name="Clifton S."/>
            <person name="Fulton B."/>
            <person name="Xu J."/>
            <person name="Minx P."/>
            <person name="Pepin K.H."/>
            <person name="Johnson M."/>
            <person name="Bhonagiri V."/>
            <person name="Nash W.E."/>
            <person name="Mardis E.R."/>
            <person name="Wilson R.K."/>
        </authorList>
    </citation>
    <scope>NUCLEOTIDE SEQUENCE [LARGE SCALE GENOMIC DNA]</scope>
    <source>
        <strain evidence="11">DSM 10507 / JCM 14656 / S5a33</strain>
    </source>
</reference>